<evidence type="ECO:0000256" key="6">
    <source>
        <dbReference type="SAM" id="Phobius"/>
    </source>
</evidence>
<protein>
    <submittedName>
        <fullName evidence="9">Gustatory receptor</fullName>
    </submittedName>
</protein>
<keyword evidence="2 6" id="KW-0812">Transmembrane</keyword>
<dbReference type="GO" id="GO:0016020">
    <property type="term" value="C:membrane"/>
    <property type="evidence" value="ECO:0007669"/>
    <property type="project" value="UniProtKB-SubCell"/>
</dbReference>
<evidence type="ECO:0000313" key="8">
    <source>
        <dbReference type="Proteomes" id="UP000271098"/>
    </source>
</evidence>
<evidence type="ECO:0000256" key="4">
    <source>
        <dbReference type="ARBA" id="ARBA00023136"/>
    </source>
</evidence>
<dbReference type="AlphaFoldDB" id="A0A183DQC9"/>
<dbReference type="Proteomes" id="UP000271098">
    <property type="component" value="Unassembled WGS sequence"/>
</dbReference>
<reference evidence="9" key="1">
    <citation type="submission" date="2016-06" db="UniProtKB">
        <authorList>
            <consortium name="WormBaseParasite"/>
        </authorList>
    </citation>
    <scope>IDENTIFICATION</scope>
</reference>
<proteinExistence type="predicted"/>
<dbReference type="GO" id="GO:0050909">
    <property type="term" value="P:sensory perception of taste"/>
    <property type="evidence" value="ECO:0007669"/>
    <property type="project" value="InterPro"/>
</dbReference>
<organism evidence="9">
    <name type="scientific">Gongylonema pulchrum</name>
    <dbReference type="NCBI Taxonomy" id="637853"/>
    <lineage>
        <taxon>Eukaryota</taxon>
        <taxon>Metazoa</taxon>
        <taxon>Ecdysozoa</taxon>
        <taxon>Nematoda</taxon>
        <taxon>Chromadorea</taxon>
        <taxon>Rhabditida</taxon>
        <taxon>Spirurina</taxon>
        <taxon>Spiruromorpha</taxon>
        <taxon>Spiruroidea</taxon>
        <taxon>Gongylonematidae</taxon>
        <taxon>Gongylonema</taxon>
    </lineage>
</organism>
<keyword evidence="5" id="KW-0675">Receptor</keyword>
<dbReference type="PANTHER" id="PTHR21143:SF121">
    <property type="entry name" value="GUSTATORY AND ODORANT RECEPTOR 21A"/>
    <property type="match status" value="1"/>
</dbReference>
<feature type="transmembrane region" description="Helical" evidence="6">
    <location>
        <begin position="46"/>
        <end position="71"/>
    </location>
</feature>
<dbReference type="EMBL" id="UYRT01078231">
    <property type="protein sequence ID" value="VDN18091.1"/>
    <property type="molecule type" value="Genomic_DNA"/>
</dbReference>
<dbReference type="OrthoDB" id="5795306at2759"/>
<evidence type="ECO:0000256" key="1">
    <source>
        <dbReference type="ARBA" id="ARBA00004141"/>
    </source>
</evidence>
<evidence type="ECO:0000256" key="2">
    <source>
        <dbReference type="ARBA" id="ARBA00022692"/>
    </source>
</evidence>
<evidence type="ECO:0000256" key="3">
    <source>
        <dbReference type="ARBA" id="ARBA00022989"/>
    </source>
</evidence>
<dbReference type="InterPro" id="IPR013604">
    <property type="entry name" value="7TM_chemorcpt"/>
</dbReference>
<sequence>MHKNLQSLNECTMREISSQQEPEDVLVRQHSIIPNLPLAAQILIEAYITFMTQSSLMICAIFFVVFCNVIRQSFNKLIADMQWLGIDLAAMISPKAALEVLRKLQQRFQHLKEAADVVDGQFSVALLYLCAWTLLALCFILYSYLKDSDIQATALQIVVLNGEVLKLCLKMFENHIYDENNASLTNCILMFAETVKMGPANFTAGGFFVITRSLLLTMASFTATYLIILLQSTTNVVCQLPAEFVSQYETPRTTVGPLDT</sequence>
<keyword evidence="4 6" id="KW-0472">Membrane</keyword>
<feature type="transmembrane region" description="Helical" evidence="6">
    <location>
        <begin position="122"/>
        <end position="145"/>
    </location>
</feature>
<name>A0A183DQC9_9BILA</name>
<dbReference type="Pfam" id="PF08395">
    <property type="entry name" value="7tm_7"/>
    <property type="match status" value="1"/>
</dbReference>
<gene>
    <name evidence="7" type="ORF">GPUH_LOCUS10920</name>
</gene>
<reference evidence="7 8" key="2">
    <citation type="submission" date="2018-11" db="EMBL/GenBank/DDBJ databases">
        <authorList>
            <consortium name="Pathogen Informatics"/>
        </authorList>
    </citation>
    <scope>NUCLEOTIDE SEQUENCE [LARGE SCALE GENOMIC DNA]</scope>
</reference>
<dbReference type="GO" id="GO:0030424">
    <property type="term" value="C:axon"/>
    <property type="evidence" value="ECO:0007669"/>
    <property type="project" value="TreeGrafter"/>
</dbReference>
<dbReference type="WBParaSite" id="GPUH_0001093301-mRNA-1">
    <property type="protein sequence ID" value="GPUH_0001093301-mRNA-1"/>
    <property type="gene ID" value="GPUH_0001093301"/>
</dbReference>
<accession>A0A183DQC9</accession>
<dbReference type="GO" id="GO:0043025">
    <property type="term" value="C:neuronal cell body"/>
    <property type="evidence" value="ECO:0007669"/>
    <property type="project" value="TreeGrafter"/>
</dbReference>
<dbReference type="PANTHER" id="PTHR21143">
    <property type="entry name" value="INVERTEBRATE GUSTATORY RECEPTOR"/>
    <property type="match status" value="1"/>
</dbReference>
<keyword evidence="3 6" id="KW-1133">Transmembrane helix</keyword>
<evidence type="ECO:0000313" key="9">
    <source>
        <dbReference type="WBParaSite" id="GPUH_0001093301-mRNA-1"/>
    </source>
</evidence>
<feature type="transmembrane region" description="Helical" evidence="6">
    <location>
        <begin position="207"/>
        <end position="230"/>
    </location>
</feature>
<dbReference type="GO" id="GO:0030425">
    <property type="term" value="C:dendrite"/>
    <property type="evidence" value="ECO:0007669"/>
    <property type="project" value="TreeGrafter"/>
</dbReference>
<evidence type="ECO:0000256" key="5">
    <source>
        <dbReference type="ARBA" id="ARBA00023170"/>
    </source>
</evidence>
<comment type="subcellular location">
    <subcellularLocation>
        <location evidence="1">Membrane</location>
        <topology evidence="1">Multi-pass membrane protein</topology>
    </subcellularLocation>
</comment>
<evidence type="ECO:0000313" key="7">
    <source>
        <dbReference type="EMBL" id="VDN18091.1"/>
    </source>
</evidence>
<keyword evidence="8" id="KW-1185">Reference proteome</keyword>